<dbReference type="KEGG" id="mlb:MLBr02244"/>
<name>A0A0H3MS10_MYCLB</name>
<dbReference type="HOGENOM" id="CLU_2130702_0_0_11"/>
<evidence type="ECO:0000313" key="2">
    <source>
        <dbReference type="EMBL" id="CAR72342.1"/>
    </source>
</evidence>
<protein>
    <submittedName>
        <fullName evidence="2">Uncharacterized protein</fullName>
    </submittedName>
</protein>
<proteinExistence type="predicted"/>
<dbReference type="EMBL" id="FM211192">
    <property type="protein sequence ID" value="CAR72342.1"/>
    <property type="molecule type" value="Genomic_DNA"/>
</dbReference>
<organism evidence="2 3">
    <name type="scientific">Mycobacterium leprae (strain Br4923)</name>
    <dbReference type="NCBI Taxonomy" id="561304"/>
    <lineage>
        <taxon>Bacteria</taxon>
        <taxon>Bacillati</taxon>
        <taxon>Actinomycetota</taxon>
        <taxon>Actinomycetes</taxon>
        <taxon>Mycobacteriales</taxon>
        <taxon>Mycobacteriaceae</taxon>
        <taxon>Mycobacterium</taxon>
    </lineage>
</organism>
<accession>A0A0H3MS10</accession>
<evidence type="ECO:0000313" key="3">
    <source>
        <dbReference type="Proteomes" id="UP000006900"/>
    </source>
</evidence>
<evidence type="ECO:0000256" key="1">
    <source>
        <dbReference type="SAM" id="MobiDB-lite"/>
    </source>
</evidence>
<dbReference type="Proteomes" id="UP000006900">
    <property type="component" value="Chromosome"/>
</dbReference>
<dbReference type="AlphaFoldDB" id="A0A0H3MS10"/>
<sequence length="113" mass="12552">MSFVVVNTSALCQSAFDLKNFSEEMREIKDTAIIGLVLLANDCVSKLVASSLHEHFTQQNPLRSRRFLTCSDLNLLLRVEAYEDPRTTRPKTSTDVTEDDTGIANIDTSAGSR</sequence>
<gene>
    <name evidence="2" type="ordered locus">MLBr02244</name>
</gene>
<feature type="region of interest" description="Disordered" evidence="1">
    <location>
        <begin position="84"/>
        <end position="113"/>
    </location>
</feature>
<reference evidence="2 3" key="1">
    <citation type="journal article" date="2009" name="Nat. Genet.">
        <title>Comparative genomic and phylogeographic analysis of Mycobacterium leprae.</title>
        <authorList>
            <person name="Monot M."/>
            <person name="Honore N."/>
            <person name="Garnier T."/>
            <person name="Zidane N."/>
            <person name="Sherafi D."/>
            <person name="Paniz-Mondolfi A."/>
            <person name="Matsuoka M."/>
            <person name="Taylor G.M."/>
            <person name="Donoghue H.D."/>
            <person name="Bouwman A."/>
            <person name="Mays S."/>
            <person name="Watson C."/>
            <person name="Lockwood D."/>
            <person name="Khamispour A."/>
            <person name="Dowlati Y."/>
            <person name="Jianping S."/>
            <person name="Rea T.H."/>
            <person name="Vera-Cabrera L."/>
            <person name="Stefani M.M."/>
            <person name="Banu S."/>
            <person name="Macdonald M."/>
            <person name="Sapkota B.R."/>
            <person name="Spencer J.S."/>
            <person name="Thomas J."/>
            <person name="Harshman K."/>
            <person name="Singh P."/>
            <person name="Busso P."/>
            <person name="Gattiker A."/>
            <person name="Rougemont J."/>
            <person name="Brennan P.J."/>
            <person name="Cole S.T."/>
        </authorList>
    </citation>
    <scope>NUCLEOTIDE SEQUENCE [LARGE SCALE GENOMIC DNA]</scope>
    <source>
        <strain evidence="3">Br4923</strain>
    </source>
</reference>